<evidence type="ECO:0000313" key="1">
    <source>
        <dbReference type="EMBL" id="KIW45495.1"/>
    </source>
</evidence>
<dbReference type="AlphaFoldDB" id="A0A0D2DSS3"/>
<reference evidence="1 2" key="1">
    <citation type="submission" date="2015-01" db="EMBL/GenBank/DDBJ databases">
        <title>The Genome Sequence of Exophiala oligosperma CBS72588.</title>
        <authorList>
            <consortium name="The Broad Institute Genomics Platform"/>
            <person name="Cuomo C."/>
            <person name="de Hoog S."/>
            <person name="Gorbushina A."/>
            <person name="Stielow B."/>
            <person name="Teixiera M."/>
            <person name="Abouelleil A."/>
            <person name="Chapman S.B."/>
            <person name="Priest M."/>
            <person name="Young S.K."/>
            <person name="Wortman J."/>
            <person name="Nusbaum C."/>
            <person name="Birren B."/>
        </authorList>
    </citation>
    <scope>NUCLEOTIDE SEQUENCE [LARGE SCALE GENOMIC DNA]</scope>
    <source>
        <strain evidence="1 2">CBS 72588</strain>
    </source>
</reference>
<name>A0A0D2DSS3_9EURO</name>
<dbReference type="SUPFAM" id="SSF81383">
    <property type="entry name" value="F-box domain"/>
    <property type="match status" value="1"/>
</dbReference>
<keyword evidence="2" id="KW-1185">Reference proteome</keyword>
<dbReference type="GeneID" id="27355956"/>
<evidence type="ECO:0008006" key="3">
    <source>
        <dbReference type="Google" id="ProtNLM"/>
    </source>
</evidence>
<dbReference type="EMBL" id="KN847334">
    <property type="protein sequence ID" value="KIW45496.1"/>
    <property type="molecule type" value="Genomic_DNA"/>
</dbReference>
<gene>
    <name evidence="1" type="ORF">PV06_03882</name>
</gene>
<proteinExistence type="predicted"/>
<organism evidence="1 2">
    <name type="scientific">Exophiala oligosperma</name>
    <dbReference type="NCBI Taxonomy" id="215243"/>
    <lineage>
        <taxon>Eukaryota</taxon>
        <taxon>Fungi</taxon>
        <taxon>Dikarya</taxon>
        <taxon>Ascomycota</taxon>
        <taxon>Pezizomycotina</taxon>
        <taxon>Eurotiomycetes</taxon>
        <taxon>Chaetothyriomycetidae</taxon>
        <taxon>Chaetothyriales</taxon>
        <taxon>Herpotrichiellaceae</taxon>
        <taxon>Exophiala</taxon>
    </lineage>
</organism>
<dbReference type="RefSeq" id="XP_016265712.1">
    <property type="nucleotide sequence ID" value="XM_016404707.1"/>
</dbReference>
<accession>A0A0D2DSS3</accession>
<dbReference type="OrthoDB" id="4115269at2759"/>
<dbReference type="CDD" id="cd09917">
    <property type="entry name" value="F-box_SF"/>
    <property type="match status" value="1"/>
</dbReference>
<dbReference type="EMBL" id="KN847334">
    <property type="protein sequence ID" value="KIW45495.1"/>
    <property type="molecule type" value="Genomic_DNA"/>
</dbReference>
<dbReference type="RefSeq" id="XP_016265711.1">
    <property type="nucleotide sequence ID" value="XM_016404706.1"/>
</dbReference>
<evidence type="ECO:0000313" key="2">
    <source>
        <dbReference type="Proteomes" id="UP000053342"/>
    </source>
</evidence>
<dbReference type="InterPro" id="IPR036047">
    <property type="entry name" value="F-box-like_dom_sf"/>
</dbReference>
<dbReference type="VEuPathDB" id="FungiDB:PV06_03882"/>
<protein>
    <recommendedName>
        <fullName evidence="3">F-box domain-containing protein</fullName>
    </recommendedName>
</protein>
<dbReference type="HOGENOM" id="CLU_915371_0_0_1"/>
<sequence length="309" mass="35282">MASREVFRIPESILEKALVEVSAPQHHGLKRKRNDEINENPVKADFVTGKYNTIFGRRVAEAKTKTQTQTQNYTETIIETIDHDLLVQIFGYLDVPSRVSLALTNKFFGSFCMTPGVSGPILLSNCTQLSYVPDSDSLIGYSHDEYHTYCSRRRMTLLLLRNWMPSDLQFCWTCMKYTPLSGTKPTEAFFKPWNDNAKGTMVITMIDESGKEDPDSTLRVELHCHDACLPRIAENQPMPFDLLCRHLPGGRAVHYNFGVEMQEVVYLGSEVFEWGLAMPRVNHIMKIRRVSFEEALCKHVGSPIGLWKK</sequence>
<dbReference type="Proteomes" id="UP000053342">
    <property type="component" value="Unassembled WGS sequence"/>
</dbReference>